<evidence type="ECO:0000256" key="1">
    <source>
        <dbReference type="SAM" id="MobiDB-lite"/>
    </source>
</evidence>
<accession>A0ABU0X8E7</accession>
<reference evidence="2 3" key="1">
    <citation type="submission" date="2017-06" db="EMBL/GenBank/DDBJ databases">
        <title>Cultured bacterium strain Saccharothrix yanglingensis Hhs.015.</title>
        <authorList>
            <person name="Xia Y."/>
        </authorList>
    </citation>
    <scope>NUCLEOTIDE SEQUENCE [LARGE SCALE GENOMIC DNA]</scope>
    <source>
        <strain evidence="2 3">Hhs.015</strain>
    </source>
</reference>
<gene>
    <name evidence="2" type="ORF">CKY47_31505</name>
</gene>
<sequence>MFHGFAGSAFLVDDPPEYEVGVGEPGVEGVGADEEGVFAGFEDGGAKAMTSPSGVRTAPSRT</sequence>
<protein>
    <submittedName>
        <fullName evidence="2">Uncharacterized protein</fullName>
    </submittedName>
</protein>
<evidence type="ECO:0000313" key="3">
    <source>
        <dbReference type="Proteomes" id="UP001225605"/>
    </source>
</evidence>
<dbReference type="Proteomes" id="UP001225605">
    <property type="component" value="Unassembled WGS sequence"/>
</dbReference>
<feature type="compositionally biased region" description="Polar residues" evidence="1">
    <location>
        <begin position="50"/>
        <end position="62"/>
    </location>
</feature>
<proteinExistence type="predicted"/>
<feature type="region of interest" description="Disordered" evidence="1">
    <location>
        <begin position="42"/>
        <end position="62"/>
    </location>
</feature>
<name>A0ABU0X8E7_9PSEU</name>
<comment type="caution">
    <text evidence="2">The sequence shown here is derived from an EMBL/GenBank/DDBJ whole genome shotgun (WGS) entry which is preliminary data.</text>
</comment>
<evidence type="ECO:0000313" key="2">
    <source>
        <dbReference type="EMBL" id="MDQ2588405.1"/>
    </source>
</evidence>
<keyword evidence="3" id="KW-1185">Reference proteome</keyword>
<organism evidence="2 3">
    <name type="scientific">Saccharothrix yanglingensis</name>
    <dbReference type="NCBI Taxonomy" id="659496"/>
    <lineage>
        <taxon>Bacteria</taxon>
        <taxon>Bacillati</taxon>
        <taxon>Actinomycetota</taxon>
        <taxon>Actinomycetes</taxon>
        <taxon>Pseudonocardiales</taxon>
        <taxon>Pseudonocardiaceae</taxon>
        <taxon>Saccharothrix</taxon>
    </lineage>
</organism>
<dbReference type="EMBL" id="NSDM01000018">
    <property type="protein sequence ID" value="MDQ2588405.1"/>
    <property type="molecule type" value="Genomic_DNA"/>
</dbReference>